<dbReference type="EMBL" id="CAKLPX010000001">
    <property type="protein sequence ID" value="CAH0990241.1"/>
    <property type="molecule type" value="Genomic_DNA"/>
</dbReference>
<dbReference type="InterPro" id="IPR006311">
    <property type="entry name" value="TAT_signal"/>
</dbReference>
<dbReference type="InterPro" id="IPR010869">
    <property type="entry name" value="DUF1501"/>
</dbReference>
<evidence type="ECO:0000313" key="2">
    <source>
        <dbReference type="Proteomes" id="UP000838100"/>
    </source>
</evidence>
<name>A0ABN8EDB0_9GAMM</name>
<dbReference type="RefSeq" id="WP_237442927.1">
    <property type="nucleotide sequence ID" value="NZ_CAKLPX010000001.1"/>
</dbReference>
<proteinExistence type="predicted"/>
<dbReference type="PANTHER" id="PTHR43737:SF1">
    <property type="entry name" value="DUF1501 DOMAIN-CONTAINING PROTEIN"/>
    <property type="match status" value="1"/>
</dbReference>
<organism evidence="1 2">
    <name type="scientific">Sinobacterium norvegicum</name>
    <dbReference type="NCBI Taxonomy" id="1641715"/>
    <lineage>
        <taxon>Bacteria</taxon>
        <taxon>Pseudomonadati</taxon>
        <taxon>Pseudomonadota</taxon>
        <taxon>Gammaproteobacteria</taxon>
        <taxon>Cellvibrionales</taxon>
        <taxon>Spongiibacteraceae</taxon>
        <taxon>Sinobacterium</taxon>
    </lineage>
</organism>
<sequence>MSSINKSRREFLKATAVSSVALSSLGLQLNIANVNAAGVSDYKALVCIFLAGGNDGFNMFMPTSEAEYNTYSSSRQTMAIPLANILPVNNVEYGFHPGMPEVQSLFNNNNLVIVANTGALIEPTTLDDINSKTVVTPIQLFSHRDQEQFWHSLDPTGQYQTGWAGRLEEKNYAAVDDSLPINFSLSGNNLWQSGSNSVPYTMSSAGAITLDDIDAESSDPTIQQRSAVFNSLLSKEYTDPLMQHYADTQKISNVLSEKVDTALALNNNININWPDNKVSAALKTVAQLIEAKTSLAEQNRQIFYITFGGWDTHGNQLESHQQLLTELSQSLQAFYDATTAMGLQDSVTTFTASEFGRTLTTNGDGTDHGWGNHHLVMGGAVDGGKIVGKMPDLTIGGDDDYSDGRIIPTTSIDSYGATLTSWLGVNADALNKIFPNLKNFPANEKDLKIFV</sequence>
<dbReference type="PANTHER" id="PTHR43737">
    <property type="entry name" value="BLL7424 PROTEIN"/>
    <property type="match status" value="1"/>
</dbReference>
<comment type="caution">
    <text evidence="1">The sequence shown here is derived from an EMBL/GenBank/DDBJ whole genome shotgun (WGS) entry which is preliminary data.</text>
</comment>
<reference evidence="1" key="1">
    <citation type="submission" date="2021-12" db="EMBL/GenBank/DDBJ databases">
        <authorList>
            <person name="Rodrigo-Torres L."/>
            <person name="Arahal R. D."/>
            <person name="Lucena T."/>
        </authorList>
    </citation>
    <scope>NUCLEOTIDE SEQUENCE</scope>
    <source>
        <strain evidence="1">CECT 8267</strain>
    </source>
</reference>
<keyword evidence="2" id="KW-1185">Reference proteome</keyword>
<evidence type="ECO:0008006" key="3">
    <source>
        <dbReference type="Google" id="ProtNLM"/>
    </source>
</evidence>
<evidence type="ECO:0000313" key="1">
    <source>
        <dbReference type="EMBL" id="CAH0990241.1"/>
    </source>
</evidence>
<dbReference type="Proteomes" id="UP000838100">
    <property type="component" value="Unassembled WGS sequence"/>
</dbReference>
<gene>
    <name evidence="1" type="ORF">SIN8267_00333</name>
</gene>
<protein>
    <recommendedName>
        <fullName evidence="3">Tat pathway signal protein</fullName>
    </recommendedName>
</protein>
<accession>A0ABN8EDB0</accession>
<dbReference type="Pfam" id="PF07394">
    <property type="entry name" value="DUF1501"/>
    <property type="match status" value="1"/>
</dbReference>
<dbReference type="PROSITE" id="PS51318">
    <property type="entry name" value="TAT"/>
    <property type="match status" value="1"/>
</dbReference>